<keyword evidence="1" id="KW-0479">Metal-binding</keyword>
<feature type="zinc finger region" description="C3H1-type" evidence="1">
    <location>
        <begin position="420"/>
        <end position="448"/>
    </location>
</feature>
<dbReference type="InParanoid" id="A0A0D0E691"/>
<evidence type="ECO:0000313" key="5">
    <source>
        <dbReference type="Proteomes" id="UP000054538"/>
    </source>
</evidence>
<dbReference type="InterPro" id="IPR057683">
    <property type="entry name" value="DUF7923"/>
</dbReference>
<keyword evidence="1" id="KW-0862">Zinc</keyword>
<evidence type="ECO:0000259" key="3">
    <source>
        <dbReference type="PROSITE" id="PS50103"/>
    </source>
</evidence>
<dbReference type="Proteomes" id="UP000054538">
    <property type="component" value="Unassembled WGS sequence"/>
</dbReference>
<dbReference type="GO" id="GO:0008270">
    <property type="term" value="F:zinc ion binding"/>
    <property type="evidence" value="ECO:0007669"/>
    <property type="project" value="UniProtKB-KW"/>
</dbReference>
<dbReference type="PANTHER" id="PTHR37543:SF1">
    <property type="entry name" value="CCCH ZINC FINGER DNA BINDING PROTEIN (AFU_ORTHOLOGUE AFUA_5G12760)"/>
    <property type="match status" value="1"/>
</dbReference>
<feature type="compositionally biased region" description="Low complexity" evidence="2">
    <location>
        <begin position="339"/>
        <end position="350"/>
    </location>
</feature>
<dbReference type="Gene3D" id="4.10.1000.10">
    <property type="entry name" value="Zinc finger, CCCH-type"/>
    <property type="match status" value="1"/>
</dbReference>
<dbReference type="OrthoDB" id="2270193at2759"/>
<evidence type="ECO:0000256" key="1">
    <source>
        <dbReference type="PROSITE-ProRule" id="PRU00723"/>
    </source>
</evidence>
<evidence type="ECO:0000256" key="2">
    <source>
        <dbReference type="SAM" id="MobiDB-lite"/>
    </source>
</evidence>
<feature type="region of interest" description="Disordered" evidence="2">
    <location>
        <begin position="301"/>
        <end position="353"/>
    </location>
</feature>
<dbReference type="HOGENOM" id="CLU_031811_1_1_1"/>
<protein>
    <recommendedName>
        <fullName evidence="3">C3H1-type domain-containing protein</fullName>
    </recommendedName>
</protein>
<dbReference type="PROSITE" id="PS50103">
    <property type="entry name" value="ZF_C3H1"/>
    <property type="match status" value="1"/>
</dbReference>
<sequence>MNNPPSHEYSGLQHQHPIRGSLSRLSSEIDVLIATEEEYCARIEELSTSSGAYRAAYTSSQEEIKKKNERISVLLAELQALKGIEKRVICLLDGDGTIFSADLMNQGQEGGLEAARMLTEKIRRHLSCDRACEQFQLWVYHFYNKRGLLETFGRVGLSAARQKFEDFIMGFNQAAERFVMVDVGGSKEAADAKIKVHLEDNIRLPQTYKIIFGGSHDNGYVNVLRSVITAGFRERLVLMPGYNDVAMDIKALMLPELRVPDLFMTTKLVPPSYTSIASGPPPGFPVTPRLAAATAHAANFPAPPGLGSGDASGPSPRRNSVPSYGAALQSGRSDSHPYAASDDSGSTDASEIQAAQPVQFTRRVSSPAKQRHINPKLALSKQNPAPCTLFYLAECWHRSECRYGHDYILDADHYQELRDNARKTPCKVTNEGGICTFGDKCVYGHLCPHGTTCYFLKLGKCRFQAAGMHRQPNN</sequence>
<dbReference type="Pfam" id="PF25543">
    <property type="entry name" value="zf-CCCH_tandem"/>
    <property type="match status" value="1"/>
</dbReference>
<feature type="domain" description="C3H1-type" evidence="3">
    <location>
        <begin position="420"/>
        <end position="448"/>
    </location>
</feature>
<organism evidence="4 5">
    <name type="scientific">Paxillus rubicundulus Ve08.2h10</name>
    <dbReference type="NCBI Taxonomy" id="930991"/>
    <lineage>
        <taxon>Eukaryota</taxon>
        <taxon>Fungi</taxon>
        <taxon>Dikarya</taxon>
        <taxon>Basidiomycota</taxon>
        <taxon>Agaricomycotina</taxon>
        <taxon>Agaricomycetes</taxon>
        <taxon>Agaricomycetidae</taxon>
        <taxon>Boletales</taxon>
        <taxon>Paxilineae</taxon>
        <taxon>Paxillaceae</taxon>
        <taxon>Paxillus</taxon>
    </lineage>
</organism>
<dbReference type="STRING" id="930991.A0A0D0E691"/>
<dbReference type="Pfam" id="PF25540">
    <property type="entry name" value="DUF7923"/>
    <property type="match status" value="1"/>
</dbReference>
<name>A0A0D0E691_9AGAM</name>
<dbReference type="InterPro" id="IPR000571">
    <property type="entry name" value="Znf_CCCH"/>
</dbReference>
<reference evidence="4 5" key="1">
    <citation type="submission" date="2014-04" db="EMBL/GenBank/DDBJ databases">
        <authorList>
            <consortium name="DOE Joint Genome Institute"/>
            <person name="Kuo A."/>
            <person name="Kohler A."/>
            <person name="Jargeat P."/>
            <person name="Nagy L.G."/>
            <person name="Floudas D."/>
            <person name="Copeland A."/>
            <person name="Barry K.W."/>
            <person name="Cichocki N."/>
            <person name="Veneault-Fourrey C."/>
            <person name="LaButti K."/>
            <person name="Lindquist E.A."/>
            <person name="Lipzen A."/>
            <person name="Lundell T."/>
            <person name="Morin E."/>
            <person name="Murat C."/>
            <person name="Sun H."/>
            <person name="Tunlid A."/>
            <person name="Henrissat B."/>
            <person name="Grigoriev I.V."/>
            <person name="Hibbett D.S."/>
            <person name="Martin F."/>
            <person name="Nordberg H.P."/>
            <person name="Cantor M.N."/>
            <person name="Hua S.X."/>
        </authorList>
    </citation>
    <scope>NUCLEOTIDE SEQUENCE [LARGE SCALE GENOMIC DNA]</scope>
    <source>
        <strain evidence="4 5">Ve08.2h10</strain>
    </source>
</reference>
<evidence type="ECO:0000313" key="4">
    <source>
        <dbReference type="EMBL" id="KIK96949.1"/>
    </source>
</evidence>
<dbReference type="AlphaFoldDB" id="A0A0D0E691"/>
<gene>
    <name evidence="4" type="ORF">PAXRUDRAFT_137313</name>
</gene>
<proteinExistence type="predicted"/>
<dbReference type="InterPro" id="IPR057654">
    <property type="entry name" value="Znf-CCCH_tandem"/>
</dbReference>
<keyword evidence="5" id="KW-1185">Reference proteome</keyword>
<dbReference type="EMBL" id="KN824959">
    <property type="protein sequence ID" value="KIK96949.1"/>
    <property type="molecule type" value="Genomic_DNA"/>
</dbReference>
<accession>A0A0D0E691</accession>
<reference evidence="5" key="2">
    <citation type="submission" date="2015-01" db="EMBL/GenBank/DDBJ databases">
        <title>Evolutionary Origins and Diversification of the Mycorrhizal Mutualists.</title>
        <authorList>
            <consortium name="DOE Joint Genome Institute"/>
            <consortium name="Mycorrhizal Genomics Consortium"/>
            <person name="Kohler A."/>
            <person name="Kuo A."/>
            <person name="Nagy L.G."/>
            <person name="Floudas D."/>
            <person name="Copeland A."/>
            <person name="Barry K.W."/>
            <person name="Cichocki N."/>
            <person name="Veneault-Fourrey C."/>
            <person name="LaButti K."/>
            <person name="Lindquist E.A."/>
            <person name="Lipzen A."/>
            <person name="Lundell T."/>
            <person name="Morin E."/>
            <person name="Murat C."/>
            <person name="Riley R."/>
            <person name="Ohm R."/>
            <person name="Sun H."/>
            <person name="Tunlid A."/>
            <person name="Henrissat B."/>
            <person name="Grigoriev I.V."/>
            <person name="Hibbett D.S."/>
            <person name="Martin F."/>
        </authorList>
    </citation>
    <scope>NUCLEOTIDE SEQUENCE [LARGE SCALE GENOMIC DNA]</scope>
    <source>
        <strain evidence="5">Ve08.2h10</strain>
    </source>
</reference>
<keyword evidence="1" id="KW-0863">Zinc-finger</keyword>
<dbReference type="PANTHER" id="PTHR37543">
    <property type="entry name" value="CCCH ZINC FINGER DNA BINDING PROTEIN (AFU_ORTHOLOGUE AFUA_5G12760)"/>
    <property type="match status" value="1"/>
</dbReference>